<feature type="chain" id="PRO_5034424122" description="Glucosamine-6-phosphate deaminase" evidence="9">
    <location>
        <begin position="31"/>
        <end position="752"/>
    </location>
</feature>
<dbReference type="InterPro" id="IPR018321">
    <property type="entry name" value="Glucosamine6P_isomerase_CS"/>
</dbReference>
<keyword evidence="9" id="KW-0732">Signal</keyword>
<dbReference type="GO" id="GO:0004342">
    <property type="term" value="F:glucosamine-6-phosphate deaminase activity"/>
    <property type="evidence" value="ECO:0007669"/>
    <property type="project" value="UniProtKB-EC"/>
</dbReference>
<reference evidence="11 12" key="1">
    <citation type="journal article" date="2020" name="ISME J.">
        <title>Uncovering the hidden diversity of litter-decomposition mechanisms in mushroom-forming fungi.</title>
        <authorList>
            <person name="Floudas D."/>
            <person name="Bentzer J."/>
            <person name="Ahren D."/>
            <person name="Johansson T."/>
            <person name="Persson P."/>
            <person name="Tunlid A."/>
        </authorList>
    </citation>
    <scope>NUCLEOTIDE SEQUENCE [LARGE SCALE GENOMIC DNA]</scope>
    <source>
        <strain evidence="11 12">CBS 175.51</strain>
    </source>
</reference>
<evidence type="ECO:0000313" key="12">
    <source>
        <dbReference type="Proteomes" id="UP000541558"/>
    </source>
</evidence>
<dbReference type="EC" id="3.5.99.6" evidence="3"/>
<evidence type="ECO:0000256" key="8">
    <source>
        <dbReference type="ARBA" id="ARBA00050047"/>
    </source>
</evidence>
<dbReference type="InterPro" id="IPR004547">
    <property type="entry name" value="Glucosamine6P_isomerase"/>
</dbReference>
<dbReference type="GO" id="GO:0005829">
    <property type="term" value="C:cytosol"/>
    <property type="evidence" value="ECO:0007669"/>
    <property type="project" value="UniProtKB-ARBA"/>
</dbReference>
<dbReference type="AlphaFoldDB" id="A0A8H5F7B2"/>
<dbReference type="HAMAP" id="MF_01241">
    <property type="entry name" value="GlcN6P_deamin"/>
    <property type="match status" value="1"/>
</dbReference>
<evidence type="ECO:0000256" key="2">
    <source>
        <dbReference type="ARBA" id="ARBA00005526"/>
    </source>
</evidence>
<keyword evidence="5" id="KW-0378">Hydrolase</keyword>
<accession>A0A8H5F7B2</accession>
<evidence type="ECO:0000256" key="6">
    <source>
        <dbReference type="ARBA" id="ARBA00023277"/>
    </source>
</evidence>
<dbReference type="Pfam" id="PF01182">
    <property type="entry name" value="Glucosamine_iso"/>
    <property type="match status" value="1"/>
</dbReference>
<feature type="domain" description="Glucosamine/galactosamine-6-phosphate isomerase" evidence="10">
    <location>
        <begin position="469"/>
        <end position="680"/>
    </location>
</feature>
<dbReference type="GO" id="GO:0006046">
    <property type="term" value="P:N-acetylglucosamine catabolic process"/>
    <property type="evidence" value="ECO:0007669"/>
    <property type="project" value="TreeGrafter"/>
</dbReference>
<dbReference type="PANTHER" id="PTHR11280:SF5">
    <property type="entry name" value="GLUCOSAMINE-6-PHOSPHATE ISOMERASE"/>
    <property type="match status" value="1"/>
</dbReference>
<dbReference type="EMBL" id="JAACJK010000163">
    <property type="protein sequence ID" value="KAF5326369.1"/>
    <property type="molecule type" value="Genomic_DNA"/>
</dbReference>
<evidence type="ECO:0000256" key="1">
    <source>
        <dbReference type="ARBA" id="ARBA00000644"/>
    </source>
</evidence>
<dbReference type="InterPro" id="IPR006148">
    <property type="entry name" value="Glc/Gal-6P_isomerase"/>
</dbReference>
<dbReference type="PANTHER" id="PTHR11280">
    <property type="entry name" value="GLUCOSAMINE-6-PHOSPHATE ISOMERASE"/>
    <property type="match status" value="1"/>
</dbReference>
<protein>
    <recommendedName>
        <fullName evidence="4">Glucosamine-6-phosphate deaminase</fullName>
        <ecNumber evidence="3">3.5.99.6</ecNumber>
    </recommendedName>
    <alternativeName>
        <fullName evidence="8">Glucosamine-6-phosphate isomerase</fullName>
    </alternativeName>
</protein>
<keyword evidence="6" id="KW-0119">Carbohydrate metabolism</keyword>
<dbReference type="OrthoDB" id="7663298at2759"/>
<dbReference type="GO" id="GO:0019262">
    <property type="term" value="P:N-acetylneuraminate catabolic process"/>
    <property type="evidence" value="ECO:0007669"/>
    <property type="project" value="TreeGrafter"/>
</dbReference>
<dbReference type="GO" id="GO:0005975">
    <property type="term" value="P:carbohydrate metabolic process"/>
    <property type="evidence" value="ECO:0007669"/>
    <property type="project" value="InterPro"/>
</dbReference>
<evidence type="ECO:0000256" key="3">
    <source>
        <dbReference type="ARBA" id="ARBA00012680"/>
    </source>
</evidence>
<comment type="function">
    <text evidence="7">Catalyzes the reversible conversion of alpha-D-glucosamine 6-phosphate (GlcN-6P) into beta-D-fructose 6-phosphate (Fru-6P) and ammonium ion, a regulatory reaction step in de novo uridine diphosphate-N-acetyl-alpha-D-glucosamine (UDP-GlcNAc) biosynthesis via hexosamine pathway.</text>
</comment>
<feature type="signal peptide" evidence="9">
    <location>
        <begin position="1"/>
        <end position="30"/>
    </location>
</feature>
<dbReference type="Proteomes" id="UP000541558">
    <property type="component" value="Unassembled WGS sequence"/>
</dbReference>
<dbReference type="Gene3D" id="3.40.50.1360">
    <property type="match status" value="1"/>
</dbReference>
<evidence type="ECO:0000313" key="11">
    <source>
        <dbReference type="EMBL" id="KAF5326369.1"/>
    </source>
</evidence>
<evidence type="ECO:0000259" key="10">
    <source>
        <dbReference type="Pfam" id="PF01182"/>
    </source>
</evidence>
<dbReference type="FunFam" id="3.40.50.1360:FF:000002">
    <property type="entry name" value="Glucosamine-6-phosphate deaminase"/>
    <property type="match status" value="1"/>
</dbReference>
<sequence length="752" mass="84257">MAFSIRKPRRSLLSLLLAFLLYLTLMGLKAVKDSNDAVVTSIDRFIAGEIQAFVRSMPSPKRHFATRMQDMANCGISKNGLHLPADSKSLSNDRCSAYSPSWDLVPHASTRICEHLAGKRILFVGPLTTYHLHTLWLDTLEHHEGHSLYCPGPEYCTFHHICIPGRNSSSYLEGRKQIFPKNNELRETHSAILQYALSTSLVAHPDKSHELYTRPIVDPRTGIRMRNYYWLRKAQKANILILSQAPISAPPSTYVHHSRRDKKGILRNIFFGPWTASRLGQELAALAFNATMSVFLPSLREALLAIQADNQTRNSLIIWHGHWALDPSCTNSGLPKHVPRIPQAWTPKRDSVDPWSYYYNIQVHIQDRMLPKILPHFNVLYLPISLSSEEGVTSTLVDGQGRNWQGEAIDVISRQQHWAIRPCEPLRFSSCLPYGLVSLQSGQAPSSSAYSLPYQQIHLCTMRLTIRHDPTEVGEYIGQYIAKRINDFAPTAERPFVLGLPTGSSPIPTYQTIIRLVKEGKLSFKNVVTFNMDEYVGLPQDHPESYHSFMFRELFSQIDIQPENVHILDGNAPDLVAECNDYEARIKSYGGIELFLGGIGEDGHIAFNEPGSSLQSRTRIKTLAYDTILANARFFNNDISAVPRMALTVGVQTVLESKEVVIVVTGQRKALALSKAIEEGLNHLWTLSALQTHPWALIVADEDATLELRVKTVKYFKSIEKVQEEVEMNKPKGLGKAESVVAAEAASAGIAA</sequence>
<evidence type="ECO:0000256" key="5">
    <source>
        <dbReference type="ARBA" id="ARBA00022801"/>
    </source>
</evidence>
<organism evidence="11 12">
    <name type="scientific">Ephemerocybe angulata</name>
    <dbReference type="NCBI Taxonomy" id="980116"/>
    <lineage>
        <taxon>Eukaryota</taxon>
        <taxon>Fungi</taxon>
        <taxon>Dikarya</taxon>
        <taxon>Basidiomycota</taxon>
        <taxon>Agaricomycotina</taxon>
        <taxon>Agaricomycetes</taxon>
        <taxon>Agaricomycetidae</taxon>
        <taxon>Agaricales</taxon>
        <taxon>Agaricineae</taxon>
        <taxon>Psathyrellaceae</taxon>
        <taxon>Ephemerocybe</taxon>
    </lineage>
</organism>
<comment type="similarity">
    <text evidence="2">Belongs to the glucosamine/galactosamine-6-phosphate isomerase family.</text>
</comment>
<dbReference type="CDD" id="cd01399">
    <property type="entry name" value="GlcN6P_deaminase"/>
    <property type="match status" value="1"/>
</dbReference>
<dbReference type="NCBIfam" id="TIGR00502">
    <property type="entry name" value="nagB"/>
    <property type="match status" value="1"/>
</dbReference>
<proteinExistence type="inferred from homology"/>
<evidence type="ECO:0000256" key="7">
    <source>
        <dbReference type="ARBA" id="ARBA00049961"/>
    </source>
</evidence>
<dbReference type="GO" id="GO:0006043">
    <property type="term" value="P:glucosamine catabolic process"/>
    <property type="evidence" value="ECO:0007669"/>
    <property type="project" value="TreeGrafter"/>
</dbReference>
<evidence type="ECO:0000256" key="4">
    <source>
        <dbReference type="ARBA" id="ARBA00017067"/>
    </source>
</evidence>
<name>A0A8H5F7B2_9AGAR</name>
<dbReference type="SUPFAM" id="SSF100950">
    <property type="entry name" value="NagB/RpiA/CoA transferase-like"/>
    <property type="match status" value="1"/>
</dbReference>
<dbReference type="GO" id="GO:0042802">
    <property type="term" value="F:identical protein binding"/>
    <property type="evidence" value="ECO:0007669"/>
    <property type="project" value="TreeGrafter"/>
</dbReference>
<dbReference type="PROSITE" id="PS01161">
    <property type="entry name" value="GLC_GALNAC_ISOMERASE"/>
    <property type="match status" value="1"/>
</dbReference>
<comment type="caution">
    <text evidence="11">The sequence shown here is derived from an EMBL/GenBank/DDBJ whole genome shotgun (WGS) entry which is preliminary data.</text>
</comment>
<evidence type="ECO:0000256" key="9">
    <source>
        <dbReference type="SAM" id="SignalP"/>
    </source>
</evidence>
<keyword evidence="12" id="KW-1185">Reference proteome</keyword>
<dbReference type="InterPro" id="IPR037171">
    <property type="entry name" value="NagB/RpiA_transferase-like"/>
</dbReference>
<comment type="catalytic activity">
    <reaction evidence="1">
        <text>alpha-D-glucosamine 6-phosphate + H2O = beta-D-fructose 6-phosphate + NH4(+)</text>
        <dbReference type="Rhea" id="RHEA:12172"/>
        <dbReference type="ChEBI" id="CHEBI:15377"/>
        <dbReference type="ChEBI" id="CHEBI:28938"/>
        <dbReference type="ChEBI" id="CHEBI:57634"/>
        <dbReference type="ChEBI" id="CHEBI:75989"/>
        <dbReference type="EC" id="3.5.99.6"/>
    </reaction>
</comment>
<gene>
    <name evidence="11" type="ORF">D9611_000009</name>
</gene>